<evidence type="ECO:0000256" key="1">
    <source>
        <dbReference type="PROSITE-ProRule" id="PRU01360"/>
    </source>
</evidence>
<evidence type="ECO:0000313" key="4">
    <source>
        <dbReference type="Proteomes" id="UP001500394"/>
    </source>
</evidence>
<evidence type="ECO:0000313" key="3">
    <source>
        <dbReference type="EMBL" id="GAA4515384.1"/>
    </source>
</evidence>
<comment type="similarity">
    <text evidence="1">Belongs to the TonB-dependent receptor family.</text>
</comment>
<protein>
    <submittedName>
        <fullName evidence="3">TonB-dependent receptor</fullName>
    </submittedName>
</protein>
<proteinExistence type="inferred from homology"/>
<keyword evidence="3" id="KW-0675">Receptor</keyword>
<dbReference type="Pfam" id="PF13715">
    <property type="entry name" value="CarbopepD_reg_2"/>
    <property type="match status" value="1"/>
</dbReference>
<dbReference type="PROSITE" id="PS52016">
    <property type="entry name" value="TONB_DEPENDENT_REC_3"/>
    <property type="match status" value="1"/>
</dbReference>
<keyword evidence="1" id="KW-1134">Transmembrane beta strand</keyword>
<keyword evidence="1" id="KW-0813">Transport</keyword>
<dbReference type="InterPro" id="IPR037066">
    <property type="entry name" value="Plug_dom_sf"/>
</dbReference>
<keyword evidence="4" id="KW-1185">Reference proteome</keyword>
<dbReference type="InterPro" id="IPR008969">
    <property type="entry name" value="CarboxyPept-like_regulatory"/>
</dbReference>
<keyword evidence="1" id="KW-0472">Membrane</keyword>
<dbReference type="NCBIfam" id="TIGR04056">
    <property type="entry name" value="OMP_RagA_SusC"/>
    <property type="match status" value="1"/>
</dbReference>
<organism evidence="3 4">
    <name type="scientific">Sphingobacterium thermophilum</name>
    <dbReference type="NCBI Taxonomy" id="768534"/>
    <lineage>
        <taxon>Bacteria</taxon>
        <taxon>Pseudomonadati</taxon>
        <taxon>Bacteroidota</taxon>
        <taxon>Sphingobacteriia</taxon>
        <taxon>Sphingobacteriales</taxon>
        <taxon>Sphingobacteriaceae</taxon>
        <taxon>Sphingobacterium</taxon>
    </lineage>
</organism>
<keyword evidence="1" id="KW-0998">Cell outer membrane</keyword>
<dbReference type="InterPro" id="IPR023996">
    <property type="entry name" value="TonB-dep_OMP_SusC/RagA"/>
</dbReference>
<dbReference type="Proteomes" id="UP001500394">
    <property type="component" value="Unassembled WGS sequence"/>
</dbReference>
<accession>A0ABP8R104</accession>
<dbReference type="InterPro" id="IPR039426">
    <property type="entry name" value="TonB-dep_rcpt-like"/>
</dbReference>
<comment type="caution">
    <text evidence="3">The sequence shown here is derived from an EMBL/GenBank/DDBJ whole genome shotgun (WGS) entry which is preliminary data.</text>
</comment>
<dbReference type="RefSeq" id="WP_345066400.1">
    <property type="nucleotide sequence ID" value="NZ_BAABGR010000015.1"/>
</dbReference>
<dbReference type="Gene3D" id="2.170.130.10">
    <property type="entry name" value="TonB-dependent receptor, plug domain"/>
    <property type="match status" value="1"/>
</dbReference>
<dbReference type="SUPFAM" id="SSF56935">
    <property type="entry name" value="Porins"/>
    <property type="match status" value="1"/>
</dbReference>
<keyword evidence="1" id="KW-0812">Transmembrane</keyword>
<dbReference type="SUPFAM" id="SSF49464">
    <property type="entry name" value="Carboxypeptidase regulatory domain-like"/>
    <property type="match status" value="1"/>
</dbReference>
<comment type="subcellular location">
    <subcellularLocation>
        <location evidence="1">Cell outer membrane</location>
        <topology evidence="1">Multi-pass membrane protein</topology>
    </subcellularLocation>
</comment>
<sequence length="1089" mass="122818">MKKRFFLRKSFIPIRLLGIFALTPVIAVPLEAKPLALIESKWQAEIEGRVLGTDGKPLSGVTVSTQSGQSTSTNESGQFKVRAKVGDVIIVKSVGYLTQEFVINSLVDNVIVLEEDIGNIEEVVVVGYGRQKRSNLTGAMTAVSADNLKNIAPSNLSNTLAGRAPGVNVTNTSGMTGASSSLRIRGSFAEPLYVIDGVVRDKAAFDALEANEVDQISFLKDAAMGAVYGTRAGNGVVLVTTKKGTPQAPVFNVQSTYSLAAPTQALLADLTTAEDELIYQNRVSYFQWLNGNQQAPFVAPNGQKEFDYFKDKNYSVTDWIWRNPFSHRQSISLSGGGEAITYYNLLSYRKELGSYKSLEHDKFNIRSNVSAKVNEAFTIDLNISANQTNSKRFFWPFSTSANDDDFDVSDFYRVTFNWPKMYPFYLNADGTPSDKPTEYPVQTPMGSWQAWNVIDQVIGNRYIDRKVREINPILTLSYKLDGLVKGLSTKVVGSYVAEDYMRKRFMTFQKNYTFTPLDASDNRFIPAPPSEDKINIFTFSQAAPFVDYTPERTWEYQVNWFLNYAKTFDKHNVDAMVVYEQFKFGGIFVNSRAENPITNIDQMFVYPTDRNYRSTNAYESTDARRALIGRINYNYSDRYIAEFSFRYDGSPLFPGDKRWGFFPSMSAAWRISEENFFAGAKENINELKLRFSYGTTGNDLAVDGNKIGQFLYEEKYVPSGGYIFGDRYYNGIMYGANPTQNLTWTTSKSYNLGADFGLLKNRLTGSIDVFSRKETDILGTRNLVVPDNYGRTLAPENYAARSYKGGEISLMWNNRVNEVAYGFGINMGYAKDRWDIYDEEPSYAAGREQNFRSRIGRPENRLIGLEAIDLVRTQEQLDDLLSKGFKTYGRDPYLGMILYKDVRGANYSDGPDGKIDDNDMVLLSDNNSPRINYGVNMNISWKGISVSALLQGVMAYDRMISNQEGGGMRQHGGNFRPYYPIWAGDVWTEENPNAKYPRVVGSNWAESGTGNSSFWIRNGAYLRLRDLNVSYALPNSVTNALKIKQANIFFNGTNLFVISKMTEFHDPEQKMYDSYPVMKTFNLGLDFKF</sequence>
<dbReference type="Pfam" id="PF07715">
    <property type="entry name" value="Plug"/>
    <property type="match status" value="1"/>
</dbReference>
<feature type="domain" description="TonB-dependent receptor plug" evidence="2">
    <location>
        <begin position="134"/>
        <end position="236"/>
    </location>
</feature>
<dbReference type="EMBL" id="BAABGR010000015">
    <property type="protein sequence ID" value="GAA4515384.1"/>
    <property type="molecule type" value="Genomic_DNA"/>
</dbReference>
<name>A0ABP8R104_9SPHI</name>
<gene>
    <name evidence="3" type="ORF">GCM10023173_13130</name>
</gene>
<evidence type="ECO:0000259" key="2">
    <source>
        <dbReference type="Pfam" id="PF07715"/>
    </source>
</evidence>
<reference evidence="4" key="1">
    <citation type="journal article" date="2019" name="Int. J. Syst. Evol. Microbiol.">
        <title>The Global Catalogue of Microorganisms (GCM) 10K type strain sequencing project: providing services to taxonomists for standard genome sequencing and annotation.</title>
        <authorList>
            <consortium name="The Broad Institute Genomics Platform"/>
            <consortium name="The Broad Institute Genome Sequencing Center for Infectious Disease"/>
            <person name="Wu L."/>
            <person name="Ma J."/>
        </authorList>
    </citation>
    <scope>NUCLEOTIDE SEQUENCE [LARGE SCALE GENOMIC DNA]</scope>
    <source>
        <strain evidence="4">JCM 17858</strain>
    </source>
</reference>
<dbReference type="InterPro" id="IPR012910">
    <property type="entry name" value="Plug_dom"/>
</dbReference>